<evidence type="ECO:0000256" key="6">
    <source>
        <dbReference type="ARBA" id="ARBA00023136"/>
    </source>
</evidence>
<organism evidence="9 10">
    <name type="scientific">Variovorax humicola</name>
    <dbReference type="NCBI Taxonomy" id="1769758"/>
    <lineage>
        <taxon>Bacteria</taxon>
        <taxon>Pseudomonadati</taxon>
        <taxon>Pseudomonadota</taxon>
        <taxon>Betaproteobacteria</taxon>
        <taxon>Burkholderiales</taxon>
        <taxon>Comamonadaceae</taxon>
        <taxon>Variovorax</taxon>
    </lineage>
</organism>
<keyword evidence="3" id="KW-0813">Transport</keyword>
<evidence type="ECO:0000256" key="2">
    <source>
        <dbReference type="ARBA" id="ARBA00007613"/>
    </source>
</evidence>
<dbReference type="InterPro" id="IPR051906">
    <property type="entry name" value="TolC-like"/>
</dbReference>
<keyword evidence="7" id="KW-0998">Cell outer membrane</keyword>
<dbReference type="PANTHER" id="PTHR30026">
    <property type="entry name" value="OUTER MEMBRANE PROTEIN TOLC"/>
    <property type="match status" value="1"/>
</dbReference>
<evidence type="ECO:0000256" key="7">
    <source>
        <dbReference type="ARBA" id="ARBA00023237"/>
    </source>
</evidence>
<dbReference type="Gene3D" id="1.20.1600.10">
    <property type="entry name" value="Outer membrane efflux proteins (OEP)"/>
    <property type="match status" value="1"/>
</dbReference>
<evidence type="ECO:0000256" key="5">
    <source>
        <dbReference type="ARBA" id="ARBA00022692"/>
    </source>
</evidence>
<keyword evidence="6" id="KW-0472">Membrane</keyword>
<evidence type="ECO:0000313" key="9">
    <source>
        <dbReference type="EMBL" id="MEJ8826635.1"/>
    </source>
</evidence>
<dbReference type="SUPFAM" id="SSF56954">
    <property type="entry name" value="Outer membrane efflux proteins (OEP)"/>
    <property type="match status" value="1"/>
</dbReference>
<protein>
    <submittedName>
        <fullName evidence="9">TolC family protein</fullName>
    </submittedName>
</protein>
<dbReference type="EMBL" id="JBBKZV010000038">
    <property type="protein sequence ID" value="MEJ8826635.1"/>
    <property type="molecule type" value="Genomic_DNA"/>
</dbReference>
<dbReference type="InterPro" id="IPR003423">
    <property type="entry name" value="OMP_efflux"/>
</dbReference>
<keyword evidence="5" id="KW-0812">Transmembrane</keyword>
<dbReference type="PANTHER" id="PTHR30026:SF20">
    <property type="entry name" value="OUTER MEMBRANE PROTEIN TOLC"/>
    <property type="match status" value="1"/>
</dbReference>
<accession>A0ABU8W9J0</accession>
<dbReference type="RefSeq" id="WP_340367674.1">
    <property type="nucleotide sequence ID" value="NZ_JBBKZV010000038.1"/>
</dbReference>
<feature type="coiled-coil region" evidence="8">
    <location>
        <begin position="83"/>
        <end position="110"/>
    </location>
</feature>
<reference evidence="9 10" key="1">
    <citation type="submission" date="2024-03" db="EMBL/GenBank/DDBJ databases">
        <title>Novel species of the genus Variovorax.</title>
        <authorList>
            <person name="Liu Q."/>
            <person name="Xin Y.-H."/>
        </authorList>
    </citation>
    <scope>NUCLEOTIDE SEQUENCE [LARGE SCALE GENOMIC DNA]</scope>
    <source>
        <strain evidence="9 10">KACC 18501</strain>
    </source>
</reference>
<comment type="subcellular location">
    <subcellularLocation>
        <location evidence="1">Cell outer membrane</location>
    </subcellularLocation>
</comment>
<keyword evidence="10" id="KW-1185">Reference proteome</keyword>
<keyword evidence="4" id="KW-1134">Transmembrane beta strand</keyword>
<name>A0ABU8W9J0_9BURK</name>
<evidence type="ECO:0000256" key="1">
    <source>
        <dbReference type="ARBA" id="ARBA00004442"/>
    </source>
</evidence>
<gene>
    <name evidence="9" type="ORF">WKW80_32245</name>
</gene>
<dbReference type="Proteomes" id="UP001363010">
    <property type="component" value="Unassembled WGS sequence"/>
</dbReference>
<dbReference type="Pfam" id="PF02321">
    <property type="entry name" value="OEP"/>
    <property type="match status" value="1"/>
</dbReference>
<evidence type="ECO:0000256" key="8">
    <source>
        <dbReference type="SAM" id="Coils"/>
    </source>
</evidence>
<proteinExistence type="inferred from homology"/>
<keyword evidence="8" id="KW-0175">Coiled coil</keyword>
<evidence type="ECO:0000313" key="10">
    <source>
        <dbReference type="Proteomes" id="UP001363010"/>
    </source>
</evidence>
<comment type="caution">
    <text evidence="9">The sequence shown here is derived from an EMBL/GenBank/DDBJ whole genome shotgun (WGS) entry which is preliminary data.</text>
</comment>
<comment type="similarity">
    <text evidence="2">Belongs to the outer membrane factor (OMF) (TC 1.B.17) family.</text>
</comment>
<evidence type="ECO:0000256" key="4">
    <source>
        <dbReference type="ARBA" id="ARBA00022452"/>
    </source>
</evidence>
<sequence>MQSSSKLAFRPTRPHEARRVLLIPLHVGPIVSILAPAPDATRKKCVRSCPRGIFSTHSGRHGAAAGLELRMPLYEGGRVNALTREAAARQGAAEQQLEAARREVERETITHWLSARANHARIGSTEAEVLAFEQTVKAQEVGLELE</sequence>
<evidence type="ECO:0000256" key="3">
    <source>
        <dbReference type="ARBA" id="ARBA00022448"/>
    </source>
</evidence>